<sequence>MPAQCYMTKQNGDCCSKPMCTGPDGSQINPLLPGSKYPVYGSFGGGYTGFRPNYTPGQNSVTGNRANVCIYKGHVYQQNQRWEDGCDFTCVCTDSTNGQYRCSSKCPTYNALPSQCRMYDVPGDCCKEVRCDMSQVPPTPKVPTPQPNTPAPHVDPNCFDVLDNCKAFGKQACSSTYETWARKNCNLYCGFCTSSFTNAPTTCSDKLSNCPAFGKSACQGQYRPWAQDNCAQYCGFCT</sequence>
<dbReference type="InterPro" id="IPR003582">
    <property type="entry name" value="ShKT_dom"/>
</dbReference>
<keyword evidence="1" id="KW-1015">Disulfide bond</keyword>
<feature type="domain" description="VWFC" evidence="2">
    <location>
        <begin position="67"/>
        <end position="132"/>
    </location>
</feature>
<name>A0A3L5TRT2_MYTGA</name>
<comment type="caution">
    <text evidence="4">The sequence shown here is derived from an EMBL/GenBank/DDBJ whole genome shotgun (WGS) entry which is preliminary data.</text>
</comment>
<dbReference type="SMART" id="SM00254">
    <property type="entry name" value="ShKT"/>
    <property type="match status" value="2"/>
</dbReference>
<feature type="non-terminal residue" evidence="4">
    <location>
        <position position="238"/>
    </location>
</feature>
<organism evidence="4 5">
    <name type="scientific">Mytilus galloprovincialis</name>
    <name type="common">Mediterranean mussel</name>
    <dbReference type="NCBI Taxonomy" id="29158"/>
    <lineage>
        <taxon>Eukaryota</taxon>
        <taxon>Metazoa</taxon>
        <taxon>Spiralia</taxon>
        <taxon>Lophotrochozoa</taxon>
        <taxon>Mollusca</taxon>
        <taxon>Bivalvia</taxon>
        <taxon>Autobranchia</taxon>
        <taxon>Pteriomorphia</taxon>
        <taxon>Mytilida</taxon>
        <taxon>Mytiloidea</taxon>
        <taxon>Mytilidae</taxon>
        <taxon>Mytilinae</taxon>
        <taxon>Mytilus</taxon>
    </lineage>
</organism>
<dbReference type="SMR" id="A0A3L5TRT2"/>
<dbReference type="InterPro" id="IPR001007">
    <property type="entry name" value="VWF_dom"/>
</dbReference>
<evidence type="ECO:0000259" key="2">
    <source>
        <dbReference type="PROSITE" id="PS50184"/>
    </source>
</evidence>
<dbReference type="PROSITE" id="PS50184">
    <property type="entry name" value="VWFC_2"/>
    <property type="match status" value="1"/>
</dbReference>
<gene>
    <name evidence="4" type="ORF">AM593_03531</name>
</gene>
<dbReference type="Pfam" id="PF01549">
    <property type="entry name" value="ShK"/>
    <property type="match status" value="2"/>
</dbReference>
<dbReference type="Proteomes" id="UP000266721">
    <property type="component" value="Unassembled WGS sequence"/>
</dbReference>
<evidence type="ECO:0000259" key="3">
    <source>
        <dbReference type="PROSITE" id="PS51670"/>
    </source>
</evidence>
<proteinExistence type="predicted"/>
<dbReference type="PROSITE" id="PS51670">
    <property type="entry name" value="SHKT"/>
    <property type="match status" value="1"/>
</dbReference>
<protein>
    <recommendedName>
        <fullName evidence="6">VWFC domain-containing protein</fullName>
    </recommendedName>
</protein>
<evidence type="ECO:0000313" key="5">
    <source>
        <dbReference type="Proteomes" id="UP000266721"/>
    </source>
</evidence>
<reference evidence="4 5" key="1">
    <citation type="journal article" date="2016" name="PLoS ONE">
        <title>A First Insight into the Genome of the Filter-Feeder Mussel Mytilus galloprovincialis.</title>
        <authorList>
            <person name="Murgarella M."/>
            <person name="Puiu D."/>
            <person name="Novoa B."/>
            <person name="Figueras A."/>
            <person name="Posada D."/>
            <person name="Canchaya C."/>
        </authorList>
    </citation>
    <scope>NUCLEOTIDE SEQUENCE [LARGE SCALE GENOMIC DNA]</scope>
    <source>
        <tissue evidence="4">Muscle</tissue>
    </source>
</reference>
<dbReference type="EMBL" id="KV591442">
    <property type="protein sequence ID" value="OPL21460.1"/>
    <property type="molecule type" value="Genomic_DNA"/>
</dbReference>
<keyword evidence="5" id="KW-1185">Reference proteome</keyword>
<evidence type="ECO:0008006" key="6">
    <source>
        <dbReference type="Google" id="ProtNLM"/>
    </source>
</evidence>
<feature type="domain" description="ShKT" evidence="3">
    <location>
        <begin position="203"/>
        <end position="237"/>
    </location>
</feature>
<feature type="non-terminal residue" evidence="4">
    <location>
        <position position="1"/>
    </location>
</feature>
<dbReference type="SMART" id="SM00214">
    <property type="entry name" value="VWC"/>
    <property type="match status" value="1"/>
</dbReference>
<evidence type="ECO:0000313" key="4">
    <source>
        <dbReference type="EMBL" id="OPL21460.1"/>
    </source>
</evidence>
<feature type="disulfide bond" evidence="1">
    <location>
        <begin position="203"/>
        <end position="237"/>
    </location>
</feature>
<dbReference type="AlphaFoldDB" id="A0A3L5TRT2"/>
<accession>A0A3L5TRT2</accession>
<evidence type="ECO:0000256" key="1">
    <source>
        <dbReference type="PROSITE-ProRule" id="PRU01005"/>
    </source>
</evidence>
<comment type="caution">
    <text evidence="1">Lacks conserved residue(s) required for the propagation of feature annotation.</text>
</comment>